<evidence type="ECO:0000313" key="4">
    <source>
        <dbReference type="EMBL" id="PNX81908.1"/>
    </source>
</evidence>
<organism evidence="5 6">
    <name type="scientific">Trifolium pratense</name>
    <name type="common">Red clover</name>
    <dbReference type="NCBI Taxonomy" id="57577"/>
    <lineage>
        <taxon>Eukaryota</taxon>
        <taxon>Viridiplantae</taxon>
        <taxon>Streptophyta</taxon>
        <taxon>Embryophyta</taxon>
        <taxon>Tracheophyta</taxon>
        <taxon>Spermatophyta</taxon>
        <taxon>Magnoliopsida</taxon>
        <taxon>eudicotyledons</taxon>
        <taxon>Gunneridae</taxon>
        <taxon>Pentapetalae</taxon>
        <taxon>rosids</taxon>
        <taxon>fabids</taxon>
        <taxon>Fabales</taxon>
        <taxon>Fabaceae</taxon>
        <taxon>Papilionoideae</taxon>
        <taxon>50 kb inversion clade</taxon>
        <taxon>NPAAA clade</taxon>
        <taxon>Hologalegina</taxon>
        <taxon>IRL clade</taxon>
        <taxon>Trifolieae</taxon>
        <taxon>Trifolium</taxon>
    </lineage>
</organism>
<evidence type="ECO:0000259" key="2">
    <source>
        <dbReference type="Pfam" id="PF12165"/>
    </source>
</evidence>
<dbReference type="EMBL" id="ASHM01040866">
    <property type="protein sequence ID" value="PNX81908.1"/>
    <property type="molecule type" value="Genomic_DNA"/>
</dbReference>
<dbReference type="GO" id="GO:0005634">
    <property type="term" value="C:nucleus"/>
    <property type="evidence" value="ECO:0007669"/>
    <property type="project" value="UniProtKB-SubCell"/>
</dbReference>
<comment type="caution">
    <text evidence="5">The sequence shown here is derived from an EMBL/GenBank/DDBJ whole genome shotgun (WGS) entry which is preliminary data.</text>
</comment>
<reference evidence="5 6" key="1">
    <citation type="journal article" date="2014" name="Am. J. Bot.">
        <title>Genome assembly and annotation for red clover (Trifolium pratense; Fabaceae).</title>
        <authorList>
            <person name="Istvanek J."/>
            <person name="Jaros M."/>
            <person name="Krenek A."/>
            <person name="Repkova J."/>
        </authorList>
    </citation>
    <scope>NUCLEOTIDE SEQUENCE [LARGE SCALE GENOMIC DNA]</scope>
    <source>
        <strain evidence="6">cv. Tatra</strain>
        <tissue evidence="5">Young leaves</tissue>
    </source>
</reference>
<keyword evidence="1" id="KW-0156">Chromatin regulator</keyword>
<evidence type="ECO:0000313" key="6">
    <source>
        <dbReference type="Proteomes" id="UP000236291"/>
    </source>
</evidence>
<evidence type="ECO:0000313" key="3">
    <source>
        <dbReference type="EMBL" id="PNX79920.1"/>
    </source>
</evidence>
<dbReference type="EMBL" id="ASHM01017204">
    <property type="protein sequence ID" value="PNX98934.1"/>
    <property type="molecule type" value="Genomic_DNA"/>
</dbReference>
<comment type="domain">
    <text evidence="1">The PHD-type zinc finger mediates the binding to H3K4me3.</text>
</comment>
<gene>
    <name evidence="5" type="ORF">L195_g022192</name>
    <name evidence="3" type="ORF">L195_g035912</name>
    <name evidence="4" type="ORF">L195_g037933</name>
</gene>
<keyword evidence="1" id="KW-0539">Nucleus</keyword>
<dbReference type="Proteomes" id="UP000236291">
    <property type="component" value="Unassembled WGS sequence"/>
</dbReference>
<feature type="domain" description="Alfin N-terminal" evidence="2">
    <location>
        <begin position="9"/>
        <end position="43"/>
    </location>
</feature>
<protein>
    <recommendedName>
        <fullName evidence="1">PHD finger protein ALFIN-LIKE</fullName>
    </recommendedName>
</protein>
<dbReference type="EMBL" id="ASHM01036920">
    <property type="protein sequence ID" value="PNX79920.1"/>
    <property type="molecule type" value="Genomic_DNA"/>
</dbReference>
<keyword evidence="1" id="KW-0862">Zinc</keyword>
<dbReference type="GO" id="GO:0006355">
    <property type="term" value="P:regulation of DNA-templated transcription"/>
    <property type="evidence" value="ECO:0007669"/>
    <property type="project" value="UniProtKB-UniRule"/>
</dbReference>
<dbReference type="PANTHER" id="PTHR12321:SF39">
    <property type="entry name" value="PHD FINGER PROTEIN ALFIN-LIKE 2"/>
    <property type="match status" value="1"/>
</dbReference>
<name>A0A2K3N7E5_TRIPR</name>
<keyword evidence="1" id="KW-0805">Transcription regulation</keyword>
<keyword evidence="1" id="KW-0479">Metal-binding</keyword>
<dbReference type="AlphaFoldDB" id="A0A2K3N7E5"/>
<dbReference type="InterPro" id="IPR045104">
    <property type="entry name" value="Alfin"/>
</dbReference>
<reference evidence="5 6" key="2">
    <citation type="journal article" date="2017" name="Front. Plant Sci.">
        <title>Gene Classification and Mining of Molecular Markers Useful in Red Clover (Trifolium pratense) Breeding.</title>
        <authorList>
            <person name="Istvanek J."/>
            <person name="Dluhosova J."/>
            <person name="Dluhos P."/>
            <person name="Patkova L."/>
            <person name="Nedelnik J."/>
            <person name="Repkova J."/>
        </authorList>
    </citation>
    <scope>NUCLEOTIDE SEQUENCE [LARGE SCALE GENOMIC DNA]</scope>
    <source>
        <strain evidence="6">cv. Tatra</strain>
        <tissue evidence="5">Young leaves</tissue>
    </source>
</reference>
<dbReference type="InterPro" id="IPR021998">
    <property type="entry name" value="Alfin_N"/>
</dbReference>
<dbReference type="GO" id="GO:0000976">
    <property type="term" value="F:transcription cis-regulatory region binding"/>
    <property type="evidence" value="ECO:0007669"/>
    <property type="project" value="TreeGrafter"/>
</dbReference>
<comment type="similarity">
    <text evidence="1">Belongs to the Alfin family.</text>
</comment>
<dbReference type="STRING" id="57577.A0A2K3N7E5"/>
<comment type="subcellular location">
    <subcellularLocation>
        <location evidence="1">Nucleus</location>
    </subcellularLocation>
</comment>
<dbReference type="GO" id="GO:0006325">
    <property type="term" value="P:chromatin organization"/>
    <property type="evidence" value="ECO:0007669"/>
    <property type="project" value="UniProtKB-UniRule"/>
</dbReference>
<proteinExistence type="inferred from homology"/>
<sequence>MEMGSSPRTVEEIFKDFSSRRDGIVRALTQDVDEFYALCDPGKWVVEDLN</sequence>
<comment type="function">
    <text evidence="1">Histone-binding component that specifically recognizes H3 tails trimethylated on 'Lys-4' (H3K4me3), which mark transcription start sites of virtually all active genes.</text>
</comment>
<dbReference type="GO" id="GO:0003712">
    <property type="term" value="F:transcription coregulator activity"/>
    <property type="evidence" value="ECO:0007669"/>
    <property type="project" value="TreeGrafter"/>
</dbReference>
<keyword evidence="1" id="KW-0804">Transcription</keyword>
<comment type="subunit">
    <text evidence="1">Interacts with H3K4me3 and to a lesser extent with H3K4me2.</text>
</comment>
<dbReference type="GO" id="GO:0008270">
    <property type="term" value="F:zinc ion binding"/>
    <property type="evidence" value="ECO:0007669"/>
    <property type="project" value="UniProtKB-KW"/>
</dbReference>
<dbReference type="GO" id="GO:0042393">
    <property type="term" value="F:histone binding"/>
    <property type="evidence" value="ECO:0007669"/>
    <property type="project" value="UniProtKB-UniRule"/>
</dbReference>
<dbReference type="PANTHER" id="PTHR12321">
    <property type="entry name" value="CPG BINDING PROTEIN"/>
    <property type="match status" value="1"/>
</dbReference>
<keyword evidence="1" id="KW-0863">Zinc-finger</keyword>
<evidence type="ECO:0000313" key="5">
    <source>
        <dbReference type="EMBL" id="PNX98934.1"/>
    </source>
</evidence>
<evidence type="ECO:0000256" key="1">
    <source>
        <dbReference type="RuleBase" id="RU369089"/>
    </source>
</evidence>
<dbReference type="Pfam" id="PF12165">
    <property type="entry name" value="Alfin"/>
    <property type="match status" value="1"/>
</dbReference>
<accession>A0A2K3N7E5</accession>